<dbReference type="AlphaFoldDB" id="A0A0J1B6U1"/>
<comment type="subunit">
    <text evidence="9">F-type ATPases have 2 components, CF(1) - the catalytic core - and CF(0) - the membrane proton channel. CF(1) has five subunits: alpha(3), beta(3), gamma(1), delta(1), epsilon(1). CF(0) has three main subunits: a, b and c.</text>
</comment>
<dbReference type="GO" id="GO:0012505">
    <property type="term" value="C:endomembrane system"/>
    <property type="evidence" value="ECO:0007669"/>
    <property type="project" value="UniProtKB-SubCell"/>
</dbReference>
<dbReference type="InterPro" id="IPR001469">
    <property type="entry name" value="ATP_synth_F1_dsu/esu"/>
</dbReference>
<dbReference type="OrthoDB" id="277064at2"/>
<dbReference type="CDD" id="cd12152">
    <property type="entry name" value="F1-ATPase_delta"/>
    <property type="match status" value="1"/>
</dbReference>
<evidence type="ECO:0000256" key="7">
    <source>
        <dbReference type="ARBA" id="ARBA00023196"/>
    </source>
</evidence>
<evidence type="ECO:0000256" key="2">
    <source>
        <dbReference type="ARBA" id="ARBA00004184"/>
    </source>
</evidence>
<keyword evidence="9" id="KW-0375">Hydrogen ion transport</keyword>
<reference evidence="11" key="1">
    <citation type="submission" date="2015-05" db="EMBL/GenBank/DDBJ databases">
        <title>Permanent draft genome of Rhodopirellula islandicus K833.</title>
        <authorList>
            <person name="Kizina J."/>
            <person name="Richter M."/>
            <person name="Glockner F.O."/>
            <person name="Harder J."/>
        </authorList>
    </citation>
    <scope>NUCLEOTIDE SEQUENCE [LARGE SCALE GENOMIC DNA]</scope>
    <source>
        <strain evidence="11">K833</strain>
    </source>
</reference>
<proteinExistence type="inferred from homology"/>
<evidence type="ECO:0000256" key="5">
    <source>
        <dbReference type="ARBA" id="ARBA00023065"/>
    </source>
</evidence>
<dbReference type="Gene3D" id="2.60.15.10">
    <property type="entry name" value="F0F1 ATP synthase delta/epsilon subunit, N-terminal"/>
    <property type="match status" value="1"/>
</dbReference>
<keyword evidence="9" id="KW-1003">Cell membrane</keyword>
<dbReference type="GO" id="GO:0005886">
    <property type="term" value="C:plasma membrane"/>
    <property type="evidence" value="ECO:0007669"/>
    <property type="project" value="UniProtKB-SubCell"/>
</dbReference>
<comment type="function">
    <text evidence="1 9">Produces ATP from ADP in the presence of a proton gradient across the membrane.</text>
</comment>
<dbReference type="PANTHER" id="PTHR13822:SF10">
    <property type="entry name" value="ATP SYNTHASE EPSILON CHAIN, CHLOROPLASTIC"/>
    <property type="match status" value="1"/>
</dbReference>
<keyword evidence="7 9" id="KW-0139">CF(1)</keyword>
<dbReference type="SUPFAM" id="SSF51344">
    <property type="entry name" value="Epsilon subunit of F1F0-ATP synthase N-terminal domain"/>
    <property type="match status" value="1"/>
</dbReference>
<dbReference type="HAMAP" id="MF_00530">
    <property type="entry name" value="ATP_synth_epsil_bac"/>
    <property type="match status" value="1"/>
</dbReference>
<evidence type="ECO:0000313" key="11">
    <source>
        <dbReference type="EMBL" id="KLU02432.1"/>
    </source>
</evidence>
<dbReference type="EMBL" id="LECT01000044">
    <property type="protein sequence ID" value="KLU02432.1"/>
    <property type="molecule type" value="Genomic_DNA"/>
</dbReference>
<evidence type="ECO:0000256" key="6">
    <source>
        <dbReference type="ARBA" id="ARBA00023136"/>
    </source>
</evidence>
<dbReference type="GO" id="GO:0016787">
    <property type="term" value="F:hydrolase activity"/>
    <property type="evidence" value="ECO:0007669"/>
    <property type="project" value="UniProtKB-KW"/>
</dbReference>
<keyword evidence="12" id="KW-1185">Reference proteome</keyword>
<keyword evidence="4 9" id="KW-0813">Transport</keyword>
<evidence type="ECO:0000256" key="3">
    <source>
        <dbReference type="ARBA" id="ARBA00005712"/>
    </source>
</evidence>
<keyword evidence="6 9" id="KW-0472">Membrane</keyword>
<dbReference type="InterPro" id="IPR020546">
    <property type="entry name" value="ATP_synth_F1_dsu/esu_N"/>
</dbReference>
<comment type="subcellular location">
    <subcellularLocation>
        <location evidence="9">Cell membrane</location>
        <topology evidence="9">Peripheral membrane protein</topology>
    </subcellularLocation>
    <subcellularLocation>
        <location evidence="2">Endomembrane system</location>
        <topology evidence="2">Peripheral membrane protein</topology>
    </subcellularLocation>
</comment>
<evidence type="ECO:0000259" key="10">
    <source>
        <dbReference type="Pfam" id="PF02823"/>
    </source>
</evidence>
<evidence type="ECO:0000256" key="1">
    <source>
        <dbReference type="ARBA" id="ARBA00003543"/>
    </source>
</evidence>
<accession>A0A0J1B6U1</accession>
<dbReference type="Pfam" id="PF02823">
    <property type="entry name" value="ATP-synt_DE_N"/>
    <property type="match status" value="1"/>
</dbReference>
<protein>
    <recommendedName>
        <fullName evidence="9">ATP synthase epsilon chain</fullName>
    </recommendedName>
    <alternativeName>
        <fullName evidence="9">ATP synthase F1 sector epsilon subunit</fullName>
    </alternativeName>
    <alternativeName>
        <fullName evidence="9">F-ATPase epsilon subunit</fullName>
    </alternativeName>
</protein>
<evidence type="ECO:0000256" key="9">
    <source>
        <dbReference type="HAMAP-Rule" id="MF_00530"/>
    </source>
</evidence>
<sequence>MSIRCVVVTPERTELDREADFVALPMFDGELGVQGGRAPMIGRLGYGVLRLQTVSGPERYFVDGGFAQVEDDVVNVLTSRAIPVDLLDNDEATKTLAEALDMPSTTPEQAQIKDAAVRRARGQLRASR</sequence>
<keyword evidence="11" id="KW-0378">Hydrolase</keyword>
<organism evidence="11 12">
    <name type="scientific">Rhodopirellula islandica</name>
    <dbReference type="NCBI Taxonomy" id="595434"/>
    <lineage>
        <taxon>Bacteria</taxon>
        <taxon>Pseudomonadati</taxon>
        <taxon>Planctomycetota</taxon>
        <taxon>Planctomycetia</taxon>
        <taxon>Pirellulales</taxon>
        <taxon>Pirellulaceae</taxon>
        <taxon>Rhodopirellula</taxon>
    </lineage>
</organism>
<dbReference type="STRING" id="595434.RISK_005498"/>
<dbReference type="InterPro" id="IPR036771">
    <property type="entry name" value="ATPsynth_dsu/esu_N"/>
</dbReference>
<keyword evidence="5 9" id="KW-0406">Ion transport</keyword>
<dbReference type="GO" id="GO:0005524">
    <property type="term" value="F:ATP binding"/>
    <property type="evidence" value="ECO:0007669"/>
    <property type="project" value="UniProtKB-UniRule"/>
</dbReference>
<feature type="domain" description="ATP synthase F1 complex delta/epsilon subunit N-terminal" evidence="10">
    <location>
        <begin position="4"/>
        <end position="81"/>
    </location>
</feature>
<evidence type="ECO:0000313" key="12">
    <source>
        <dbReference type="Proteomes" id="UP000036367"/>
    </source>
</evidence>
<evidence type="ECO:0000256" key="4">
    <source>
        <dbReference type="ARBA" id="ARBA00022448"/>
    </source>
</evidence>
<keyword evidence="8 9" id="KW-0066">ATP synthesis</keyword>
<dbReference type="GO" id="GO:0046933">
    <property type="term" value="F:proton-transporting ATP synthase activity, rotational mechanism"/>
    <property type="evidence" value="ECO:0007669"/>
    <property type="project" value="UniProtKB-UniRule"/>
</dbReference>
<comment type="similarity">
    <text evidence="3 9">Belongs to the ATPase epsilon chain family.</text>
</comment>
<comment type="caution">
    <text evidence="11">The sequence shown here is derived from an EMBL/GenBank/DDBJ whole genome shotgun (WGS) entry which is preliminary data.</text>
</comment>
<dbReference type="PATRIC" id="fig|595434.4.peg.5224"/>
<dbReference type="Proteomes" id="UP000036367">
    <property type="component" value="Unassembled WGS sequence"/>
</dbReference>
<name>A0A0J1B6U1_RHOIS</name>
<evidence type="ECO:0000256" key="8">
    <source>
        <dbReference type="ARBA" id="ARBA00023310"/>
    </source>
</evidence>
<dbReference type="PANTHER" id="PTHR13822">
    <property type="entry name" value="ATP SYNTHASE DELTA/EPSILON CHAIN"/>
    <property type="match status" value="1"/>
</dbReference>
<gene>
    <name evidence="9" type="primary">atpC</name>
    <name evidence="11" type="ORF">RISK_005498</name>
</gene>
<dbReference type="GO" id="GO:0045259">
    <property type="term" value="C:proton-transporting ATP synthase complex"/>
    <property type="evidence" value="ECO:0007669"/>
    <property type="project" value="UniProtKB-KW"/>
</dbReference>
<dbReference type="RefSeq" id="WP_047816493.1">
    <property type="nucleotide sequence ID" value="NZ_LECT01000044.1"/>
</dbReference>